<proteinExistence type="inferred from homology"/>
<feature type="domain" description="Carboxylesterase type B" evidence="4">
    <location>
        <begin position="53"/>
        <end position="590"/>
    </location>
</feature>
<evidence type="ECO:0000313" key="6">
    <source>
        <dbReference type="Proteomes" id="UP001408356"/>
    </source>
</evidence>
<dbReference type="PANTHER" id="PTHR43918:SF4">
    <property type="entry name" value="CARBOXYLIC ESTER HYDROLASE"/>
    <property type="match status" value="1"/>
</dbReference>
<evidence type="ECO:0000256" key="1">
    <source>
        <dbReference type="ARBA" id="ARBA00005964"/>
    </source>
</evidence>
<dbReference type="InterPro" id="IPR029058">
    <property type="entry name" value="AB_hydrolase_fold"/>
</dbReference>
<dbReference type="Gene3D" id="3.40.50.1820">
    <property type="entry name" value="alpha/beta hydrolase"/>
    <property type="match status" value="1"/>
</dbReference>
<feature type="signal peptide" evidence="3">
    <location>
        <begin position="1"/>
        <end position="18"/>
    </location>
</feature>
<keyword evidence="2" id="KW-0378">Hydrolase</keyword>
<evidence type="ECO:0000256" key="3">
    <source>
        <dbReference type="SAM" id="SignalP"/>
    </source>
</evidence>
<accession>A0ABR2V7G6</accession>
<dbReference type="Pfam" id="PF00135">
    <property type="entry name" value="COesterase"/>
    <property type="match status" value="1"/>
</dbReference>
<dbReference type="Proteomes" id="UP001408356">
    <property type="component" value="Unassembled WGS sequence"/>
</dbReference>
<dbReference type="InterPro" id="IPR019819">
    <property type="entry name" value="Carboxylesterase_B_CS"/>
</dbReference>
<comment type="similarity">
    <text evidence="1">Belongs to the type-B carboxylesterase/lipase family.</text>
</comment>
<dbReference type="PROSITE" id="PS00941">
    <property type="entry name" value="CARBOXYLESTERASE_B_2"/>
    <property type="match status" value="1"/>
</dbReference>
<comment type="caution">
    <text evidence="5">The sequence shown here is derived from an EMBL/GenBank/DDBJ whole genome shotgun (WGS) entry which is preliminary data.</text>
</comment>
<dbReference type="PANTHER" id="PTHR43918">
    <property type="entry name" value="ACETYLCHOLINESTERASE"/>
    <property type="match status" value="1"/>
</dbReference>
<name>A0ABR2V7G6_9PEZI</name>
<sequence>MFLSAILPFLPLTFLVGAESSPAYAPIFKDEIWDVGQKIQCVLGNPAGDSSVPILRTRNGTYGGVYSHTYDQDLFLGVPYAQPPVDDLRWRVPQSLNTSFSGIKDATQYAPNCIGLGWDSWNYTLSEDCLYLNIIRPHRSSSTSDELLPIAVWLHGGGFYMGGSADKRFNMSFIVENSQKAETPFIAISLNYRLNGWGFLYSNEVRGEGSTNLGLRDQRLALQWIQENARLFGGNPRKVTLWGQSCGGNSVGFHMTAYGGRDDGLFSAGVMQSGNPASWRALNGTEFYQPLYENVTAHVHPSAAYASEHNMTPDETCSSAIDTLACLRTGRVEELVAVFNGSRDISQKWFPVIDGDLIKELPSRQLNRGDFVKIPILSGTSTNEGHWFVPAIDSPEDFYTYMIHPQVFTGRPYQLGIPPKLADKFFELYYPGICPDTEEGNCTSLEHPRTKGMGVEYMRASTFAGDVVFTAARRQTCEALARFGMPAYCYRFDAIPHGQQAPTHFHEAAFVFDNTGNHGYHWPISSHTPPFEDTPSSYPRLANFMSRSWVSFFVFHDPNAWRRRGQWDGVEPEWPLYDNKNPSNFVFDPEHNRVEPDTWRAAQIKLINDNAHIFQR</sequence>
<dbReference type="EMBL" id="JARVKF010000101">
    <property type="protein sequence ID" value="KAK9422853.1"/>
    <property type="molecule type" value="Genomic_DNA"/>
</dbReference>
<protein>
    <submittedName>
        <fullName evidence="5">Alpha/beta-hydrolase</fullName>
    </submittedName>
</protein>
<dbReference type="InterPro" id="IPR050654">
    <property type="entry name" value="AChE-related_enzymes"/>
</dbReference>
<evidence type="ECO:0000313" key="5">
    <source>
        <dbReference type="EMBL" id="KAK9422853.1"/>
    </source>
</evidence>
<evidence type="ECO:0000256" key="2">
    <source>
        <dbReference type="ARBA" id="ARBA00022801"/>
    </source>
</evidence>
<gene>
    <name evidence="5" type="ORF">SUNI508_04520</name>
</gene>
<reference evidence="5 6" key="1">
    <citation type="journal article" date="2024" name="J. Plant Pathol.">
        <title>Sequence and assembly of the genome of Seiridium unicorne, isolate CBS 538.82, causal agent of cypress canker disease.</title>
        <authorList>
            <person name="Scali E."/>
            <person name="Rocca G.D."/>
            <person name="Danti R."/>
            <person name="Garbelotto M."/>
            <person name="Barberini S."/>
            <person name="Baroncelli R."/>
            <person name="Emiliani G."/>
        </authorList>
    </citation>
    <scope>NUCLEOTIDE SEQUENCE [LARGE SCALE GENOMIC DNA]</scope>
    <source>
        <strain evidence="5 6">BM-138-508</strain>
    </source>
</reference>
<dbReference type="InterPro" id="IPR002018">
    <property type="entry name" value="CarbesteraseB"/>
</dbReference>
<feature type="chain" id="PRO_5047011297" evidence="3">
    <location>
        <begin position="19"/>
        <end position="616"/>
    </location>
</feature>
<organism evidence="5 6">
    <name type="scientific">Seiridium unicorne</name>
    <dbReference type="NCBI Taxonomy" id="138068"/>
    <lineage>
        <taxon>Eukaryota</taxon>
        <taxon>Fungi</taxon>
        <taxon>Dikarya</taxon>
        <taxon>Ascomycota</taxon>
        <taxon>Pezizomycotina</taxon>
        <taxon>Sordariomycetes</taxon>
        <taxon>Xylariomycetidae</taxon>
        <taxon>Amphisphaeriales</taxon>
        <taxon>Sporocadaceae</taxon>
        <taxon>Seiridium</taxon>
    </lineage>
</organism>
<keyword evidence="3" id="KW-0732">Signal</keyword>
<keyword evidence="6" id="KW-1185">Reference proteome</keyword>
<dbReference type="SUPFAM" id="SSF53474">
    <property type="entry name" value="alpha/beta-Hydrolases"/>
    <property type="match status" value="1"/>
</dbReference>
<evidence type="ECO:0000259" key="4">
    <source>
        <dbReference type="Pfam" id="PF00135"/>
    </source>
</evidence>